<feature type="binding site" evidence="5">
    <location>
        <position position="157"/>
    </location>
    <ligand>
        <name>Mn(2+)</name>
        <dbReference type="ChEBI" id="CHEBI:29035"/>
    </ligand>
</feature>
<evidence type="ECO:0000313" key="7">
    <source>
        <dbReference type="EMBL" id="OGZ22466.1"/>
    </source>
</evidence>
<dbReference type="SUPFAM" id="SSF54719">
    <property type="entry name" value="Fe,Mn superoxide dismutase (SOD), C-terminal domain"/>
    <property type="match status" value="1"/>
</dbReference>
<dbReference type="SUPFAM" id="SSF46609">
    <property type="entry name" value="Fe,Mn superoxide dismutase (SOD), N-terminal domain"/>
    <property type="match status" value="1"/>
</dbReference>
<dbReference type="GO" id="GO:0046872">
    <property type="term" value="F:metal ion binding"/>
    <property type="evidence" value="ECO:0007669"/>
    <property type="project" value="UniProtKB-KW"/>
</dbReference>
<name>A0A1G2E9H0_9BACT</name>
<comment type="similarity">
    <text evidence="1">Belongs to the iron/manganese superoxide dismutase family.</text>
</comment>
<feature type="binding site" evidence="5">
    <location>
        <position position="161"/>
    </location>
    <ligand>
        <name>Mn(2+)</name>
        <dbReference type="ChEBI" id="CHEBI:29035"/>
    </ligand>
</feature>
<sequence length="202" mass="23377">MKQYSEVKNLPFGELRGISQKTIDIHWGKLYQGYVKKWQEIQDKLKTVDLSSANATFSELRELKVEQTFVANAVLLHEAYFDILGGNGNPEGEIVEAIKKDYDSFKNWVEHFKALGLASRGWVILAYDFNEGVLRNYIADSHNSFGIWGAAPIVVLDMYEHAYFIDFGSDKKAYIDAFFQNLNWQAIDKKYAKRKKNFKDNR</sequence>
<dbReference type="EC" id="1.15.1.1" evidence="2"/>
<feature type="binding site" evidence="5">
    <location>
        <position position="26"/>
    </location>
    <ligand>
        <name>Mn(2+)</name>
        <dbReference type="ChEBI" id="CHEBI:29035"/>
    </ligand>
</feature>
<dbReference type="PANTHER" id="PTHR11404">
    <property type="entry name" value="SUPEROXIDE DISMUTASE 2"/>
    <property type="match status" value="1"/>
</dbReference>
<dbReference type="InterPro" id="IPR036324">
    <property type="entry name" value="Mn/Fe_SOD_N_sf"/>
</dbReference>
<feature type="domain" description="Manganese/iron superoxide dismutase C-terminal" evidence="6">
    <location>
        <begin position="90"/>
        <end position="189"/>
    </location>
</feature>
<dbReference type="EMBL" id="MHMG01000044">
    <property type="protein sequence ID" value="OGZ22466.1"/>
    <property type="molecule type" value="Genomic_DNA"/>
</dbReference>
<dbReference type="PANTHER" id="PTHR11404:SF6">
    <property type="entry name" value="SUPEROXIDE DISMUTASE [MN], MITOCHONDRIAL"/>
    <property type="match status" value="1"/>
</dbReference>
<gene>
    <name evidence="7" type="ORF">A3A08_01080</name>
</gene>
<accession>A0A1G2E9H0</accession>
<evidence type="ECO:0000256" key="4">
    <source>
        <dbReference type="ARBA" id="ARBA00023002"/>
    </source>
</evidence>
<dbReference type="InterPro" id="IPR036314">
    <property type="entry name" value="SOD_C_sf"/>
</dbReference>
<dbReference type="InterPro" id="IPR019832">
    <property type="entry name" value="Mn/Fe_SOD_C"/>
</dbReference>
<dbReference type="GO" id="GO:0004784">
    <property type="term" value="F:superoxide dismutase activity"/>
    <property type="evidence" value="ECO:0007669"/>
    <property type="project" value="UniProtKB-EC"/>
</dbReference>
<comment type="caution">
    <text evidence="7">The sequence shown here is derived from an EMBL/GenBank/DDBJ whole genome shotgun (WGS) entry which is preliminary data.</text>
</comment>
<dbReference type="PIRSF" id="PIRSF000349">
    <property type="entry name" value="SODismutase"/>
    <property type="match status" value="1"/>
</dbReference>
<evidence type="ECO:0000256" key="2">
    <source>
        <dbReference type="ARBA" id="ARBA00012682"/>
    </source>
</evidence>
<dbReference type="Proteomes" id="UP000176406">
    <property type="component" value="Unassembled WGS sequence"/>
</dbReference>
<dbReference type="InterPro" id="IPR001189">
    <property type="entry name" value="Mn/Fe_SOD"/>
</dbReference>
<evidence type="ECO:0000256" key="3">
    <source>
        <dbReference type="ARBA" id="ARBA00022723"/>
    </source>
</evidence>
<keyword evidence="3 5" id="KW-0479">Metal-binding</keyword>
<proteinExistence type="inferred from homology"/>
<dbReference type="AlphaFoldDB" id="A0A1G2E9H0"/>
<evidence type="ECO:0000313" key="8">
    <source>
        <dbReference type="Proteomes" id="UP000176406"/>
    </source>
</evidence>
<dbReference type="Gene3D" id="1.10.287.990">
    <property type="entry name" value="Fe,Mn superoxide dismutase (SOD) domain"/>
    <property type="match status" value="1"/>
</dbReference>
<evidence type="ECO:0000256" key="1">
    <source>
        <dbReference type="ARBA" id="ARBA00008714"/>
    </source>
</evidence>
<protein>
    <recommendedName>
        <fullName evidence="2">superoxide dismutase</fullName>
        <ecNumber evidence="2">1.15.1.1</ecNumber>
    </recommendedName>
</protein>
<dbReference type="Pfam" id="PF02777">
    <property type="entry name" value="Sod_Fe_C"/>
    <property type="match status" value="1"/>
</dbReference>
<evidence type="ECO:0000259" key="6">
    <source>
        <dbReference type="Pfam" id="PF02777"/>
    </source>
</evidence>
<organism evidence="7 8">
    <name type="scientific">Candidatus Nealsonbacteria bacterium RIFCSPLOWO2_01_FULL_41_9</name>
    <dbReference type="NCBI Taxonomy" id="1801671"/>
    <lineage>
        <taxon>Bacteria</taxon>
        <taxon>Candidatus Nealsoniibacteriota</taxon>
    </lineage>
</organism>
<keyword evidence="4" id="KW-0560">Oxidoreductase</keyword>
<dbReference type="Gene3D" id="3.55.40.20">
    <property type="entry name" value="Iron/manganese superoxide dismutase, C-terminal domain"/>
    <property type="match status" value="1"/>
</dbReference>
<feature type="binding site" evidence="5">
    <location>
        <position position="77"/>
    </location>
    <ligand>
        <name>Mn(2+)</name>
        <dbReference type="ChEBI" id="CHEBI:29035"/>
    </ligand>
</feature>
<reference evidence="7 8" key="1">
    <citation type="journal article" date="2016" name="Nat. Commun.">
        <title>Thousands of microbial genomes shed light on interconnected biogeochemical processes in an aquifer system.</title>
        <authorList>
            <person name="Anantharaman K."/>
            <person name="Brown C.T."/>
            <person name="Hug L.A."/>
            <person name="Sharon I."/>
            <person name="Castelle C.J."/>
            <person name="Probst A.J."/>
            <person name="Thomas B.C."/>
            <person name="Singh A."/>
            <person name="Wilkins M.J."/>
            <person name="Karaoz U."/>
            <person name="Brodie E.L."/>
            <person name="Williams K.H."/>
            <person name="Hubbard S.S."/>
            <person name="Banfield J.F."/>
        </authorList>
    </citation>
    <scope>NUCLEOTIDE SEQUENCE [LARGE SCALE GENOMIC DNA]</scope>
</reference>
<dbReference type="InterPro" id="IPR050265">
    <property type="entry name" value="Fe/Mn_Superoxide_Dismutase"/>
</dbReference>
<evidence type="ECO:0000256" key="5">
    <source>
        <dbReference type="PIRSR" id="PIRSR000349-1"/>
    </source>
</evidence>